<accession>A0A3S4WF12</accession>
<dbReference type="Proteomes" id="UP000276899">
    <property type="component" value="Chromosome"/>
</dbReference>
<evidence type="ECO:0000313" key="4">
    <source>
        <dbReference type="Proteomes" id="UP000276899"/>
    </source>
</evidence>
<name>A0A3S4WF12_9ACTO</name>
<evidence type="ECO:0000256" key="1">
    <source>
        <dbReference type="SAM" id="Phobius"/>
    </source>
</evidence>
<feature type="transmembrane region" description="Helical" evidence="1">
    <location>
        <begin position="219"/>
        <end position="240"/>
    </location>
</feature>
<protein>
    <recommendedName>
        <fullName evidence="2">DUF7973 domain-containing protein</fullName>
    </recommendedName>
</protein>
<reference evidence="3 4" key="1">
    <citation type="submission" date="2018-12" db="EMBL/GenBank/DDBJ databases">
        <authorList>
            <consortium name="Pathogen Informatics"/>
        </authorList>
    </citation>
    <scope>NUCLEOTIDE SEQUENCE [LARGE SCALE GENOMIC DNA]</scope>
    <source>
        <strain evidence="3 4">NCTC11923</strain>
    </source>
</reference>
<feature type="transmembrane region" description="Helical" evidence="1">
    <location>
        <begin position="271"/>
        <end position="293"/>
    </location>
</feature>
<dbReference type="KEGG" id="asla:NCTC11923_00048"/>
<organism evidence="3 4">
    <name type="scientific">Actinomyces slackii</name>
    <dbReference type="NCBI Taxonomy" id="52774"/>
    <lineage>
        <taxon>Bacteria</taxon>
        <taxon>Bacillati</taxon>
        <taxon>Actinomycetota</taxon>
        <taxon>Actinomycetes</taxon>
        <taxon>Actinomycetales</taxon>
        <taxon>Actinomycetaceae</taxon>
        <taxon>Actinomyces</taxon>
    </lineage>
</organism>
<sequence length="324" mass="33502">MTPDTAFMLLENLDLFWLLAAFAGGILGAMVGANYAFGFTGVSIIIGFGALAGTGSTTILDYVAFGPVFGPHIAFAGGVAAAAYAGRKGLLEGGGKDINTPLAGLGRPDVLLVAGAFGVGGYILQRLITHIPWFGAHTDSVALTVFTSAIVVRLVFGSTPVLHAPTRPDDKVFWLPWQQTPGQILTVSLGASLMAAGAATMIASYIVPMGQDIETYGQIVANAQTIPFAFSALCIFAVASGLKMPVTHHMTIIAGLSAISFLTVSGSGLVALLLGTCFGIITAFVCEWVARAFQNHGDTHIDPPAGSIWLMTTVLHLVLLPVAG</sequence>
<feature type="transmembrane region" description="Helical" evidence="1">
    <location>
        <begin position="15"/>
        <end position="37"/>
    </location>
</feature>
<feature type="transmembrane region" description="Helical" evidence="1">
    <location>
        <begin position="184"/>
        <end position="207"/>
    </location>
</feature>
<keyword evidence="1" id="KW-1133">Transmembrane helix</keyword>
<proteinExistence type="predicted"/>
<feature type="transmembrane region" description="Helical" evidence="1">
    <location>
        <begin position="44"/>
        <end position="65"/>
    </location>
</feature>
<dbReference type="AlphaFoldDB" id="A0A3S4WF12"/>
<feature type="transmembrane region" description="Helical" evidence="1">
    <location>
        <begin position="110"/>
        <end position="129"/>
    </location>
</feature>
<dbReference type="RefSeq" id="WP_034515030.1">
    <property type="nucleotide sequence ID" value="NZ_CBCRWE010000028.1"/>
</dbReference>
<dbReference type="EMBL" id="LR134363">
    <property type="protein sequence ID" value="VEG73443.1"/>
    <property type="molecule type" value="Genomic_DNA"/>
</dbReference>
<feature type="domain" description="DUF7973" evidence="2">
    <location>
        <begin position="12"/>
        <end position="158"/>
    </location>
</feature>
<feature type="transmembrane region" description="Helical" evidence="1">
    <location>
        <begin position="141"/>
        <end position="164"/>
    </location>
</feature>
<evidence type="ECO:0000313" key="3">
    <source>
        <dbReference type="EMBL" id="VEG73443.1"/>
    </source>
</evidence>
<evidence type="ECO:0000259" key="2">
    <source>
        <dbReference type="Pfam" id="PF25928"/>
    </source>
</evidence>
<keyword evidence="1" id="KW-0472">Membrane</keyword>
<dbReference type="InterPro" id="IPR058279">
    <property type="entry name" value="DUF7973"/>
</dbReference>
<feature type="domain" description="DUF7973" evidence="2">
    <location>
        <begin position="216"/>
        <end position="318"/>
    </location>
</feature>
<gene>
    <name evidence="3" type="ORF">NCTC11923_00048</name>
</gene>
<keyword evidence="4" id="KW-1185">Reference proteome</keyword>
<keyword evidence="1" id="KW-0812">Transmembrane</keyword>
<dbReference type="STRING" id="1278298.GCA_000428685_02294"/>
<dbReference type="Pfam" id="PF25928">
    <property type="entry name" value="DUF7973"/>
    <property type="match status" value="2"/>
</dbReference>